<dbReference type="NCBIfam" id="TIGR00278">
    <property type="entry name" value="membrane protein insertion efficiency factor YidD"/>
    <property type="match status" value="1"/>
</dbReference>
<protein>
    <submittedName>
        <fullName evidence="1">Membrane protein insertion efficiency factor YidD</fullName>
    </submittedName>
</protein>
<dbReference type="EMBL" id="NXLR01000026">
    <property type="protein sequence ID" value="RDU58915.1"/>
    <property type="molecule type" value="Genomic_DNA"/>
</dbReference>
<name>A0A3D8I1E6_9HELI</name>
<accession>A0A3D8I1E6</accession>
<gene>
    <name evidence="1" type="primary">yidD</name>
    <name evidence="1" type="ORF">CQA63_08790</name>
</gene>
<dbReference type="Proteomes" id="UP000256599">
    <property type="component" value="Unassembled WGS sequence"/>
</dbReference>
<dbReference type="AlphaFoldDB" id="A0A3D8I1E6"/>
<keyword evidence="2" id="KW-1185">Reference proteome</keyword>
<dbReference type="SMART" id="SM01234">
    <property type="entry name" value="Haemolytic"/>
    <property type="match status" value="1"/>
</dbReference>
<comment type="caution">
    <text evidence="1">The sequence shown here is derived from an EMBL/GenBank/DDBJ whole genome shotgun (WGS) entry which is preliminary data.</text>
</comment>
<dbReference type="RefSeq" id="WP_104699985.1">
    <property type="nucleotide sequence ID" value="NZ_FZPP01000018.1"/>
</dbReference>
<evidence type="ECO:0000313" key="2">
    <source>
        <dbReference type="Proteomes" id="UP000256599"/>
    </source>
</evidence>
<proteinExistence type="predicted"/>
<sequence length="122" mass="14454">MQQIISYVCIGAIKCYQKYLSPLTRGACRYYPSCSQYALWLFYFDKPLFAFIKSCLRLLRCNQLFAGGIAYPKVRLCLRHITFTPKKVEYWLIPTTNRSFLDIMPPFDKAYNLQVYIIKSFF</sequence>
<dbReference type="Pfam" id="PF01809">
    <property type="entry name" value="YidD"/>
    <property type="match status" value="1"/>
</dbReference>
<dbReference type="InterPro" id="IPR002696">
    <property type="entry name" value="Membr_insert_effic_factor_YidD"/>
</dbReference>
<dbReference type="PANTHER" id="PTHR33383">
    <property type="entry name" value="MEMBRANE PROTEIN INSERTION EFFICIENCY FACTOR-RELATED"/>
    <property type="match status" value="1"/>
</dbReference>
<evidence type="ECO:0000313" key="1">
    <source>
        <dbReference type="EMBL" id="RDU58915.1"/>
    </source>
</evidence>
<organism evidence="1 2">
    <name type="scientific">Helicobacter marmotae</name>
    <dbReference type="NCBI Taxonomy" id="152490"/>
    <lineage>
        <taxon>Bacteria</taxon>
        <taxon>Pseudomonadati</taxon>
        <taxon>Campylobacterota</taxon>
        <taxon>Epsilonproteobacteria</taxon>
        <taxon>Campylobacterales</taxon>
        <taxon>Helicobacteraceae</taxon>
        <taxon>Helicobacter</taxon>
    </lineage>
</organism>
<reference evidence="1 2" key="1">
    <citation type="submission" date="2018-04" db="EMBL/GenBank/DDBJ databases">
        <title>Novel Campyloabacter and Helicobacter Species and Strains.</title>
        <authorList>
            <person name="Mannion A.J."/>
            <person name="Shen Z."/>
            <person name="Fox J.G."/>
        </authorList>
    </citation>
    <scope>NUCLEOTIDE SEQUENCE [LARGE SCALE GENOMIC DNA]</scope>
    <source>
        <strain evidence="1 2">MIT 98-6070</strain>
    </source>
</reference>
<dbReference type="OrthoDB" id="9801753at2"/>
<dbReference type="PANTHER" id="PTHR33383:SF1">
    <property type="entry name" value="MEMBRANE PROTEIN INSERTION EFFICIENCY FACTOR-RELATED"/>
    <property type="match status" value="1"/>
</dbReference>